<reference evidence="2 3" key="1">
    <citation type="journal article" date="2016" name="J. Biotechnol.">
        <title>First complete genome sequence of a species in the genus Microterricola, an extremophilic cold active enzyme producing bacterial strain ERGS5:02 isolated from Sikkim Himalaya.</title>
        <authorList>
            <person name="Himanshu"/>
            <person name="Swarnkar M.K."/>
            <person name="Singh D."/>
            <person name="Kumar R."/>
        </authorList>
    </citation>
    <scope>NUCLEOTIDE SEQUENCE [LARGE SCALE GENOMIC DNA]</scope>
    <source>
        <strain evidence="2 3">ERGS5:02</strain>
    </source>
</reference>
<sequence length="139" mass="14863">MGSDNSGSTLTWPIFALRTLSMLWVLVALGAGALAFMSWAGSARYSVADCTTRTTTEGTTSPLREVAVTPGGDPVRPETHYILLPFQLVCNWQLKDGQRIRTTYIELGTPNVLAAMAALGLSVAGFITASRERGARDSL</sequence>
<dbReference type="KEGG" id="mvd:AWU67_11440"/>
<keyword evidence="1" id="KW-0472">Membrane</keyword>
<gene>
    <name evidence="2" type="ORF">AWU67_11440</name>
</gene>
<reference evidence="3" key="2">
    <citation type="submission" date="2016-01" db="EMBL/GenBank/DDBJ databases">
        <title>First complete genome sequence of a species in the genus Microterricola, an extremophilic cold active enzyme producing strain ERGS5:02 isolated from Sikkim Himalaya.</title>
        <authorList>
            <person name="Kumar R."/>
            <person name="Singh D."/>
            <person name="Swarnkar M.K."/>
        </authorList>
    </citation>
    <scope>NUCLEOTIDE SEQUENCE [LARGE SCALE GENOMIC DNA]</scope>
    <source>
        <strain evidence="3">ERGS5:02</strain>
    </source>
</reference>
<dbReference type="Proteomes" id="UP000058305">
    <property type="component" value="Chromosome"/>
</dbReference>
<proteinExistence type="predicted"/>
<evidence type="ECO:0000256" key="1">
    <source>
        <dbReference type="SAM" id="Phobius"/>
    </source>
</evidence>
<evidence type="ECO:0000313" key="3">
    <source>
        <dbReference type="Proteomes" id="UP000058305"/>
    </source>
</evidence>
<evidence type="ECO:0000313" key="2">
    <source>
        <dbReference type="EMBL" id="AMB59373.1"/>
    </source>
</evidence>
<keyword evidence="1" id="KW-1133">Transmembrane helix</keyword>
<dbReference type="AlphaFoldDB" id="A0A120I190"/>
<feature type="transmembrane region" description="Helical" evidence="1">
    <location>
        <begin position="12"/>
        <end position="36"/>
    </location>
</feature>
<accession>A0A120I190</accession>
<organism evidence="2 3">
    <name type="scientific">Microterricola viridarii</name>
    <dbReference type="NCBI Taxonomy" id="412690"/>
    <lineage>
        <taxon>Bacteria</taxon>
        <taxon>Bacillati</taxon>
        <taxon>Actinomycetota</taxon>
        <taxon>Actinomycetes</taxon>
        <taxon>Micrococcales</taxon>
        <taxon>Microbacteriaceae</taxon>
        <taxon>Microterricola</taxon>
    </lineage>
</organism>
<dbReference type="EMBL" id="CP014145">
    <property type="protein sequence ID" value="AMB59373.1"/>
    <property type="molecule type" value="Genomic_DNA"/>
</dbReference>
<protein>
    <submittedName>
        <fullName evidence="2">Uncharacterized protein</fullName>
    </submittedName>
</protein>
<keyword evidence="3" id="KW-1185">Reference proteome</keyword>
<keyword evidence="1" id="KW-0812">Transmembrane</keyword>
<name>A0A120I190_9MICO</name>